<protein>
    <recommendedName>
        <fullName evidence="7">Cytochrome P450</fullName>
    </recommendedName>
</protein>
<evidence type="ECO:0000256" key="2">
    <source>
        <dbReference type="ARBA" id="ARBA00022723"/>
    </source>
</evidence>
<dbReference type="OrthoDB" id="694341at2759"/>
<dbReference type="SUPFAM" id="SSF48264">
    <property type="entry name" value="Cytochrome P450"/>
    <property type="match status" value="1"/>
</dbReference>
<dbReference type="PANTHER" id="PTHR47947:SF42">
    <property type="entry name" value="OS02G0503700 PROTEIN"/>
    <property type="match status" value="1"/>
</dbReference>
<accession>A0A6G1FAQ2</accession>
<sequence length="147" mass="16613">MDVHWPLTRGPPGHPDGAAVRVPPRRRRVVAPAAEECLGPHDLAFANRPRLPSGEILAYGWSTMGTASYGPYWRHIRRIAVTELLSAHRVLHFADVNVREVRALARRLYRRAAAAGSRARVELKSRLFELLMNTMMAMICERTFYGV</sequence>
<keyword evidence="2" id="KW-0479">Metal-binding</keyword>
<dbReference type="GO" id="GO:0004497">
    <property type="term" value="F:monooxygenase activity"/>
    <property type="evidence" value="ECO:0007669"/>
    <property type="project" value="InterPro"/>
</dbReference>
<evidence type="ECO:0000313" key="5">
    <source>
        <dbReference type="EMBL" id="KAF0933903.1"/>
    </source>
</evidence>
<dbReference type="InterPro" id="IPR036396">
    <property type="entry name" value="Cyt_P450_sf"/>
</dbReference>
<comment type="caution">
    <text evidence="5">The sequence shown here is derived from an EMBL/GenBank/DDBJ whole genome shotgun (WGS) entry which is preliminary data.</text>
</comment>
<dbReference type="GO" id="GO:0016705">
    <property type="term" value="F:oxidoreductase activity, acting on paired donors, with incorporation or reduction of molecular oxygen"/>
    <property type="evidence" value="ECO:0007669"/>
    <property type="project" value="InterPro"/>
</dbReference>
<keyword evidence="6" id="KW-1185">Reference proteome</keyword>
<name>A0A6G1FAQ2_9ORYZ</name>
<dbReference type="Pfam" id="PF00067">
    <property type="entry name" value="p450"/>
    <property type="match status" value="1"/>
</dbReference>
<evidence type="ECO:0000256" key="3">
    <source>
        <dbReference type="ARBA" id="ARBA00023002"/>
    </source>
</evidence>
<dbReference type="GO" id="GO:0020037">
    <property type="term" value="F:heme binding"/>
    <property type="evidence" value="ECO:0007669"/>
    <property type="project" value="InterPro"/>
</dbReference>
<keyword evidence="4" id="KW-0408">Iron</keyword>
<gene>
    <name evidence="5" type="ORF">E2562_020033</name>
</gene>
<proteinExistence type="predicted"/>
<evidence type="ECO:0000256" key="1">
    <source>
        <dbReference type="ARBA" id="ARBA00022617"/>
    </source>
</evidence>
<dbReference type="InterPro" id="IPR001128">
    <property type="entry name" value="Cyt_P450"/>
</dbReference>
<evidence type="ECO:0008006" key="7">
    <source>
        <dbReference type="Google" id="ProtNLM"/>
    </source>
</evidence>
<dbReference type="AlphaFoldDB" id="A0A6G1FAQ2"/>
<dbReference type="InterPro" id="IPR050651">
    <property type="entry name" value="Plant_Cytochrome_P450_Monoox"/>
</dbReference>
<dbReference type="GO" id="GO:0005506">
    <property type="term" value="F:iron ion binding"/>
    <property type="evidence" value="ECO:0007669"/>
    <property type="project" value="InterPro"/>
</dbReference>
<evidence type="ECO:0000256" key="4">
    <source>
        <dbReference type="ARBA" id="ARBA00023004"/>
    </source>
</evidence>
<keyword evidence="1" id="KW-0349">Heme</keyword>
<dbReference type="Gene3D" id="1.10.630.10">
    <property type="entry name" value="Cytochrome P450"/>
    <property type="match status" value="1"/>
</dbReference>
<keyword evidence="3" id="KW-0560">Oxidoreductase</keyword>
<reference evidence="5 6" key="1">
    <citation type="submission" date="2019-11" db="EMBL/GenBank/DDBJ databases">
        <title>Whole genome sequence of Oryza granulata.</title>
        <authorList>
            <person name="Li W."/>
        </authorList>
    </citation>
    <scope>NUCLEOTIDE SEQUENCE [LARGE SCALE GENOMIC DNA]</scope>
    <source>
        <strain evidence="6">cv. Menghai</strain>
        <tissue evidence="5">Leaf</tissue>
    </source>
</reference>
<dbReference type="PANTHER" id="PTHR47947">
    <property type="entry name" value="CYTOCHROME P450 82C3-RELATED"/>
    <property type="match status" value="1"/>
</dbReference>
<organism evidence="5 6">
    <name type="scientific">Oryza meyeriana var. granulata</name>
    <dbReference type="NCBI Taxonomy" id="110450"/>
    <lineage>
        <taxon>Eukaryota</taxon>
        <taxon>Viridiplantae</taxon>
        <taxon>Streptophyta</taxon>
        <taxon>Embryophyta</taxon>
        <taxon>Tracheophyta</taxon>
        <taxon>Spermatophyta</taxon>
        <taxon>Magnoliopsida</taxon>
        <taxon>Liliopsida</taxon>
        <taxon>Poales</taxon>
        <taxon>Poaceae</taxon>
        <taxon>BOP clade</taxon>
        <taxon>Oryzoideae</taxon>
        <taxon>Oryzeae</taxon>
        <taxon>Oryzinae</taxon>
        <taxon>Oryza</taxon>
        <taxon>Oryza meyeriana</taxon>
    </lineage>
</organism>
<dbReference type="EMBL" id="SPHZ02000001">
    <property type="protein sequence ID" value="KAF0933903.1"/>
    <property type="molecule type" value="Genomic_DNA"/>
</dbReference>
<evidence type="ECO:0000313" key="6">
    <source>
        <dbReference type="Proteomes" id="UP000479710"/>
    </source>
</evidence>
<dbReference type="Proteomes" id="UP000479710">
    <property type="component" value="Unassembled WGS sequence"/>
</dbReference>